<keyword evidence="2" id="KW-1185">Reference proteome</keyword>
<accession>A0ABV2TY35</accession>
<reference evidence="1 2" key="1">
    <citation type="submission" date="2024-07" db="EMBL/GenBank/DDBJ databases">
        <title>The genome sequence of type strain Sediminicola luteus GDMCC 1.2596T.</title>
        <authorList>
            <person name="Liu Y."/>
        </authorList>
    </citation>
    <scope>NUCLEOTIDE SEQUENCE [LARGE SCALE GENOMIC DNA]</scope>
    <source>
        <strain evidence="1 2">GDMCC 1.2596</strain>
    </source>
</reference>
<dbReference type="InterPro" id="IPR024213">
    <property type="entry name" value="DUF3822"/>
</dbReference>
<evidence type="ECO:0000313" key="1">
    <source>
        <dbReference type="EMBL" id="MET7030183.1"/>
    </source>
</evidence>
<dbReference type="EMBL" id="JBEWYP010000007">
    <property type="protein sequence ID" value="MET7030183.1"/>
    <property type="molecule type" value="Genomic_DNA"/>
</dbReference>
<comment type="caution">
    <text evidence="1">The sequence shown here is derived from an EMBL/GenBank/DDBJ whole genome shotgun (WGS) entry which is preliminary data.</text>
</comment>
<organism evidence="1 2">
    <name type="scientific">Sediminicola luteus</name>
    <dbReference type="NCBI Taxonomy" id="319238"/>
    <lineage>
        <taxon>Bacteria</taxon>
        <taxon>Pseudomonadati</taxon>
        <taxon>Bacteroidota</taxon>
        <taxon>Flavobacteriia</taxon>
        <taxon>Flavobacteriales</taxon>
        <taxon>Flavobacteriaceae</taxon>
        <taxon>Sediminicola</taxon>
    </lineage>
</organism>
<evidence type="ECO:0000313" key="2">
    <source>
        <dbReference type="Proteomes" id="UP001549773"/>
    </source>
</evidence>
<gene>
    <name evidence="1" type="ORF">ABXZ32_12300</name>
</gene>
<sequence>MTENKTINNLEQSKSDFHKLSIQISLNGLSFCVLDTVDNHILASENVVFDREVNPLELLKKVKEIFEKYKVAKVAFSEVIAIHKNQLFSLVPKALFDEGELANYLKFNAKMLTNDIIVYDELESNDIMNVYVPFMNVNNYIYELFGEFEFKHSSTVMVESLLNTPNPGNDAVCYVHVGDKQLDITVVSNKKLQLHNSFNYNTKEDFIYYLLFTIEQLKLDTNTVKLKLFGAIDEDDEIYGIAYDYIKNISIFIPSNIDHITGNDKDDAIDFTVLKTL</sequence>
<protein>
    <submittedName>
        <fullName evidence="1">DUF3822 family protein</fullName>
    </submittedName>
</protein>
<dbReference type="CDD" id="cd24013">
    <property type="entry name" value="ASKHA_ATPase_BT3980-like"/>
    <property type="match status" value="1"/>
</dbReference>
<dbReference type="Pfam" id="PF12864">
    <property type="entry name" value="DUF3822"/>
    <property type="match status" value="1"/>
</dbReference>
<dbReference type="Gene3D" id="3.30.420.260">
    <property type="match status" value="1"/>
</dbReference>
<dbReference type="Gene3D" id="3.30.420.250">
    <property type="match status" value="1"/>
</dbReference>
<dbReference type="Proteomes" id="UP001549773">
    <property type="component" value="Unassembled WGS sequence"/>
</dbReference>
<proteinExistence type="predicted"/>
<dbReference type="RefSeq" id="WP_354618975.1">
    <property type="nucleotide sequence ID" value="NZ_JBEWYP010000007.1"/>
</dbReference>
<name>A0ABV2TY35_9FLAO</name>